<evidence type="ECO:0000313" key="2">
    <source>
        <dbReference type="Proteomes" id="UP000326924"/>
    </source>
</evidence>
<organism evidence="1 2">
    <name type="scientific">Sphaerosporella brunnea</name>
    <dbReference type="NCBI Taxonomy" id="1250544"/>
    <lineage>
        <taxon>Eukaryota</taxon>
        <taxon>Fungi</taxon>
        <taxon>Dikarya</taxon>
        <taxon>Ascomycota</taxon>
        <taxon>Pezizomycotina</taxon>
        <taxon>Pezizomycetes</taxon>
        <taxon>Pezizales</taxon>
        <taxon>Pyronemataceae</taxon>
        <taxon>Sphaerosporella</taxon>
    </lineage>
</organism>
<reference evidence="1 2" key="1">
    <citation type="submission" date="2019-09" db="EMBL/GenBank/DDBJ databases">
        <title>Draft genome of the ectomycorrhizal ascomycete Sphaerosporella brunnea.</title>
        <authorList>
            <consortium name="DOE Joint Genome Institute"/>
            <person name="Benucci G.M."/>
            <person name="Marozzi G."/>
            <person name="Antonielli L."/>
            <person name="Sanchez S."/>
            <person name="Marco P."/>
            <person name="Wang X."/>
            <person name="Falini L.B."/>
            <person name="Barry K."/>
            <person name="Haridas S."/>
            <person name="Lipzen A."/>
            <person name="Labutti K."/>
            <person name="Grigoriev I.V."/>
            <person name="Murat C."/>
            <person name="Martin F."/>
            <person name="Albertini E."/>
            <person name="Donnini D."/>
            <person name="Bonito G."/>
        </authorList>
    </citation>
    <scope>NUCLEOTIDE SEQUENCE [LARGE SCALE GENOMIC DNA]</scope>
    <source>
        <strain evidence="1 2">Sb_GMNB300</strain>
    </source>
</reference>
<proteinExistence type="predicted"/>
<dbReference type="EMBL" id="VXIS01000065">
    <property type="protein sequence ID" value="KAA8908777.1"/>
    <property type="molecule type" value="Genomic_DNA"/>
</dbReference>
<name>A0A5J5EZR2_9PEZI</name>
<protein>
    <submittedName>
        <fullName evidence="1">Uncharacterized protein</fullName>
    </submittedName>
</protein>
<keyword evidence="2" id="KW-1185">Reference proteome</keyword>
<dbReference type="AlphaFoldDB" id="A0A5J5EZR2"/>
<dbReference type="InParanoid" id="A0A5J5EZR2"/>
<evidence type="ECO:0000313" key="1">
    <source>
        <dbReference type="EMBL" id="KAA8908777.1"/>
    </source>
</evidence>
<accession>A0A5J5EZR2</accession>
<dbReference type="Proteomes" id="UP000326924">
    <property type="component" value="Unassembled WGS sequence"/>
</dbReference>
<comment type="caution">
    <text evidence="1">The sequence shown here is derived from an EMBL/GenBank/DDBJ whole genome shotgun (WGS) entry which is preliminary data.</text>
</comment>
<gene>
    <name evidence="1" type="ORF">FN846DRAFT_906013</name>
</gene>
<sequence>MDQERVSSPEDKFTKVFIEDLYTNENRLSVNHKAGEKKPIASTRAQQGLLMSGTELKAQINKRLHRLDVFARRESYPLQRFTPCDLFDKHESDRWHPGHCSQMKVSYEIMESFVIQTSFGTVDNRKLALGLLSGSYSVRPVAHHGYAYGTPIPADRAIPIALDVSLLEMVDRRRALPSESAGMPSFTQNTKFIAFYCIHVTSFRHTEEADGKRRKRVMQFPDSHNTAVNVNTSHYRQFVSDHIVPRLLSPDLIQLHEPFVHTGIEASEIGPGRTIAVQENSDVGCDGLSLNVPPAKVGVWEKE</sequence>